<evidence type="ECO:0000313" key="5">
    <source>
        <dbReference type="Proteomes" id="UP000239425"/>
    </source>
</evidence>
<evidence type="ECO:0000259" key="2">
    <source>
        <dbReference type="Pfam" id="PF03749"/>
    </source>
</evidence>
<dbReference type="Pfam" id="PF03749">
    <property type="entry name" value="SfsA"/>
    <property type="match status" value="1"/>
</dbReference>
<dbReference type="InterPro" id="IPR040452">
    <property type="entry name" value="SfsA_C"/>
</dbReference>
<sequence>MKFWAPLQRGTIIRRYKRFFVDIELENGSCVTAHCVNTGAMMGLAQPGSIAWVCPKKPQSTGKLPFVWMMEEVQEEKETILVGTNTTIPSALVKEALMERQFPQWSCMKTLQSEPRLGASRLDFLLTLGDLSLLWIEVKNVHLSHQSIALFPDCVTQRGTKHLNILTELAHQGKRTAMIYVVQRNDCSGFQVAGCLDSDYGKAFEKAQQAGVIMWAYGCVLSLDTIVLQPTPLKIQGVRWAPLKKFFNFEKGS</sequence>
<evidence type="ECO:0000313" key="4">
    <source>
        <dbReference type="EMBL" id="PPE04023.1"/>
    </source>
</evidence>
<dbReference type="AlphaFoldDB" id="A0A2S5R9P5"/>
<comment type="similarity">
    <text evidence="1">Belongs to the SfsA family.</text>
</comment>
<organism evidence="4 5">
    <name type="scientific">Holospora curviuscula</name>
    <dbReference type="NCBI Taxonomy" id="1082868"/>
    <lineage>
        <taxon>Bacteria</taxon>
        <taxon>Pseudomonadati</taxon>
        <taxon>Pseudomonadota</taxon>
        <taxon>Alphaproteobacteria</taxon>
        <taxon>Holosporales</taxon>
        <taxon>Holosporaceae</taxon>
        <taxon>Holospora</taxon>
    </lineage>
</organism>
<name>A0A2S5R9P5_9PROT</name>
<dbReference type="Gene3D" id="2.40.50.580">
    <property type="match status" value="1"/>
</dbReference>
<proteinExistence type="inferred from homology"/>
<accession>A0A2S5R9P5</accession>
<dbReference type="InterPro" id="IPR005224">
    <property type="entry name" value="SfsA"/>
</dbReference>
<evidence type="ECO:0000259" key="3">
    <source>
        <dbReference type="Pfam" id="PF17746"/>
    </source>
</evidence>
<dbReference type="PANTHER" id="PTHR30545:SF2">
    <property type="entry name" value="SUGAR FERMENTATION STIMULATION PROTEIN A"/>
    <property type="match status" value="1"/>
</dbReference>
<comment type="caution">
    <text evidence="4">The sequence shown here is derived from an EMBL/GenBank/DDBJ whole genome shotgun (WGS) entry which is preliminary data.</text>
</comment>
<feature type="domain" description="Sugar fermentation stimulation protein C-terminal" evidence="2">
    <location>
        <begin position="88"/>
        <end position="223"/>
    </location>
</feature>
<gene>
    <name evidence="1" type="primary">sfsA</name>
    <name evidence="4" type="ORF">HCUR_00558</name>
</gene>
<dbReference type="Proteomes" id="UP000239425">
    <property type="component" value="Unassembled WGS sequence"/>
</dbReference>
<dbReference type="NCBIfam" id="TIGR00230">
    <property type="entry name" value="sfsA"/>
    <property type="match status" value="1"/>
</dbReference>
<evidence type="ECO:0000256" key="1">
    <source>
        <dbReference type="HAMAP-Rule" id="MF_00095"/>
    </source>
</evidence>
<protein>
    <recommendedName>
        <fullName evidence="1">Sugar fermentation stimulation protein homolog</fullName>
    </recommendedName>
</protein>
<dbReference type="RefSeq" id="WP_104206633.1">
    <property type="nucleotide sequence ID" value="NZ_PHHC01000079.1"/>
</dbReference>
<dbReference type="InterPro" id="IPR041465">
    <property type="entry name" value="SfsA_N"/>
</dbReference>
<keyword evidence="5" id="KW-1185">Reference proteome</keyword>
<dbReference type="PANTHER" id="PTHR30545">
    <property type="entry name" value="SUGAR FERMENTATION STIMULATION PROTEIN A"/>
    <property type="match status" value="1"/>
</dbReference>
<dbReference type="EMBL" id="PHHC01000079">
    <property type="protein sequence ID" value="PPE04023.1"/>
    <property type="molecule type" value="Genomic_DNA"/>
</dbReference>
<dbReference type="GO" id="GO:0003677">
    <property type="term" value="F:DNA binding"/>
    <property type="evidence" value="ECO:0007669"/>
    <property type="project" value="InterPro"/>
</dbReference>
<feature type="domain" description="SfsA N-terminal OB" evidence="3">
    <location>
        <begin position="13"/>
        <end position="74"/>
    </location>
</feature>
<dbReference type="HAMAP" id="MF_00095">
    <property type="entry name" value="SfsA"/>
    <property type="match status" value="1"/>
</dbReference>
<dbReference type="Gene3D" id="3.40.1350.60">
    <property type="match status" value="1"/>
</dbReference>
<reference evidence="4 5" key="1">
    <citation type="submission" date="2017-11" db="EMBL/GenBank/DDBJ databases">
        <title>Comparative genomic analysis of Holospora spp., intranuclear symbionts of paramecia.</title>
        <authorList>
            <person name="Garushyants S.K."/>
            <person name="Beliavskaya A."/>
            <person name="Malko D.B."/>
            <person name="Logacheva M.D."/>
            <person name="Rautian M.S."/>
            <person name="Gelfand M.S."/>
        </authorList>
    </citation>
    <scope>NUCLEOTIDE SEQUENCE [LARGE SCALE GENOMIC DNA]</scope>
    <source>
        <strain evidence="5">02AZ16</strain>
    </source>
</reference>
<dbReference type="OrthoDB" id="9802365at2"/>
<dbReference type="CDD" id="cd22359">
    <property type="entry name" value="SfsA-like_bacterial"/>
    <property type="match status" value="1"/>
</dbReference>
<dbReference type="Pfam" id="PF17746">
    <property type="entry name" value="SfsA_N"/>
    <property type="match status" value="1"/>
</dbReference>